<keyword evidence="2" id="KW-1185">Reference proteome</keyword>
<dbReference type="RefSeq" id="WP_109416425.1">
    <property type="nucleotide sequence ID" value="NZ_QEAS01000011.1"/>
</dbReference>
<name>A0A2U2PET6_9SPHI</name>
<reference evidence="1 2" key="1">
    <citation type="submission" date="2018-04" db="EMBL/GenBank/DDBJ databases">
        <title>Pedobacter chongqingensis sp. nov., isolated from a rottenly hemp rope.</title>
        <authorList>
            <person name="Cai Y."/>
        </authorList>
    </citation>
    <scope>NUCLEOTIDE SEQUENCE [LARGE SCALE GENOMIC DNA]</scope>
    <source>
        <strain evidence="1 2">FJ4-8</strain>
    </source>
</reference>
<gene>
    <name evidence="1" type="ORF">DDR33_13990</name>
</gene>
<protein>
    <submittedName>
        <fullName evidence="1">Transcriptional regulator</fullName>
    </submittedName>
</protein>
<sequence length="135" mass="15308">MKVFTLTDNIPVYCVTAKSFPEGVQKAHQTLHSAVPFSKDRRYFGLSRPQEDSGIIYKAAAEEIFEGELSGLELEPVTIMKGDYLYTDVSDFMKNIPAIGEAFQELIHSDQIAPDGFCIEWYLSMDICRCMVRIK</sequence>
<proteinExistence type="predicted"/>
<dbReference type="AlphaFoldDB" id="A0A2U2PET6"/>
<dbReference type="OrthoDB" id="328886at2"/>
<dbReference type="EMBL" id="QEAS01000011">
    <property type="protein sequence ID" value="PWG79908.1"/>
    <property type="molecule type" value="Genomic_DNA"/>
</dbReference>
<evidence type="ECO:0000313" key="2">
    <source>
        <dbReference type="Proteomes" id="UP000245647"/>
    </source>
</evidence>
<accession>A0A2U2PET6</accession>
<evidence type="ECO:0000313" key="1">
    <source>
        <dbReference type="EMBL" id="PWG79908.1"/>
    </source>
</evidence>
<comment type="caution">
    <text evidence="1">The sequence shown here is derived from an EMBL/GenBank/DDBJ whole genome shotgun (WGS) entry which is preliminary data.</text>
</comment>
<dbReference type="Proteomes" id="UP000245647">
    <property type="component" value="Unassembled WGS sequence"/>
</dbReference>
<organism evidence="1 2">
    <name type="scientific">Pararcticibacter amylolyticus</name>
    <dbReference type="NCBI Taxonomy" id="2173175"/>
    <lineage>
        <taxon>Bacteria</taxon>
        <taxon>Pseudomonadati</taxon>
        <taxon>Bacteroidota</taxon>
        <taxon>Sphingobacteriia</taxon>
        <taxon>Sphingobacteriales</taxon>
        <taxon>Sphingobacteriaceae</taxon>
        <taxon>Pararcticibacter</taxon>
    </lineage>
</organism>